<dbReference type="Gene3D" id="3.30.70.240">
    <property type="match status" value="1"/>
</dbReference>
<dbReference type="SMART" id="SM00838">
    <property type="entry name" value="EFG_C"/>
    <property type="match status" value="1"/>
</dbReference>
<proteinExistence type="predicted"/>
<dbReference type="PANTHER" id="PTHR43261">
    <property type="entry name" value="TRANSLATION ELONGATION FACTOR G-RELATED"/>
    <property type="match status" value="1"/>
</dbReference>
<dbReference type="Gene3D" id="3.40.50.300">
    <property type="entry name" value="P-loop containing nucleotide triphosphate hydrolases"/>
    <property type="match status" value="1"/>
</dbReference>
<dbReference type="InterPro" id="IPR005517">
    <property type="entry name" value="Transl_elong_EFG/EF2_IV"/>
</dbReference>
<dbReference type="Pfam" id="PF00679">
    <property type="entry name" value="EFG_C"/>
    <property type="match status" value="1"/>
</dbReference>
<dbReference type="Pfam" id="PF14492">
    <property type="entry name" value="EFG_III"/>
    <property type="match status" value="1"/>
</dbReference>
<dbReference type="SUPFAM" id="SSF50447">
    <property type="entry name" value="Translation proteins"/>
    <property type="match status" value="1"/>
</dbReference>
<dbReference type="PANTHER" id="PTHR43261:SF1">
    <property type="entry name" value="RIBOSOME-RELEASING FACTOR 2, MITOCHONDRIAL"/>
    <property type="match status" value="1"/>
</dbReference>
<dbReference type="InterPro" id="IPR035647">
    <property type="entry name" value="EFG_III/V"/>
</dbReference>
<dbReference type="Gene3D" id="3.30.70.870">
    <property type="entry name" value="Elongation Factor G (Translational Gtpase), domain 3"/>
    <property type="match status" value="1"/>
</dbReference>
<dbReference type="InterPro" id="IPR027417">
    <property type="entry name" value="P-loop_NTPase"/>
</dbReference>
<name>A0ABQ9F008_TEGGR</name>
<keyword evidence="6" id="KW-1185">Reference proteome</keyword>
<reference evidence="5 6" key="1">
    <citation type="submission" date="2022-12" db="EMBL/GenBank/DDBJ databases">
        <title>Chromosome-level genome of Tegillarca granosa.</title>
        <authorList>
            <person name="Kim J."/>
        </authorList>
    </citation>
    <scope>NUCLEOTIDE SEQUENCE [LARGE SCALE GENOMIC DNA]</scope>
    <source>
        <strain evidence="5">Teg-2019</strain>
        <tissue evidence="5">Adductor muscle</tissue>
    </source>
</reference>
<dbReference type="CDD" id="cd03713">
    <property type="entry name" value="EFG_mtEFG_C"/>
    <property type="match status" value="1"/>
</dbReference>
<evidence type="ECO:0000313" key="5">
    <source>
        <dbReference type="EMBL" id="KAJ8309207.1"/>
    </source>
</evidence>
<sequence>MMLCIKPCFTQTIKNFAPQLGRAFKHRTSKMKYICRKYSINSKDEDMAHIRNIGIMAHIDAGKTTTTERMLYFCGFIKNLGNVDDGNTVTDFLDEERERGITISSAAVTLHWNQHKINLIDTPGHVDFMVEVERSLRVLDGAVAVLDASAGVEAQTMTVWRQADHYNIPRIIYLNKMDKPRASIKLCLSSIREKLKAEPVLINTPFEKSETLNFLVDIINMKKIEWSFEKNPDGSDYKVKKLDQTKDKQLYDQAVDARNSLIGQLADNDETMADIVIAESNLDNIKTSDLIAALRRTTLSRKLVPVLCGSSLKNIGVQPLLDAITQYLPSPMDCHYDFVKHYQTDLCALAFKIVHDKYKGRLTFLRIYSGAISGNGTLYNVNRNKNEKIARLLQVYANEYHDINYIGAGNIACISGLQQTITGDTITSSAQAGRLAKLHSEYENSDGVEVSPVLAGVEVPSPVFYCSVEPPSLSTQKALDMALDCIEKEDPSFQVDFDKETGQTILRGMGELHLDVIKHRIQKQFGVDVYIGPVMIAYRESVEKTARVQEILDRHLDKKDHYVRLVMSVGFNPNIPVFRKVTLDRSENPFLSSSHLMRTLRAVNEGIKSGLLYGPLLSCRVNDVEVTLHDLEVKPGTSKNMIIACASACIHKALREAEPVLLEPMMKLQINGDKDKMHDVIHDLHRRRSHIENVTVLQDIEIIQAITPLAELMGYSSFLRKATSGMATFTMELSHYEKMSHADQNKAIEKVTGFSPE</sequence>
<gene>
    <name evidence="5" type="ORF">KUTeg_014081</name>
</gene>
<evidence type="ECO:0000256" key="1">
    <source>
        <dbReference type="ARBA" id="ARBA00022741"/>
    </source>
</evidence>
<evidence type="ECO:0000256" key="2">
    <source>
        <dbReference type="ARBA" id="ARBA00022917"/>
    </source>
</evidence>
<comment type="caution">
    <text evidence="5">The sequence shown here is derived from an EMBL/GenBank/DDBJ whole genome shotgun (WGS) entry which is preliminary data.</text>
</comment>
<organism evidence="5 6">
    <name type="scientific">Tegillarca granosa</name>
    <name type="common">Malaysian cockle</name>
    <name type="synonym">Anadara granosa</name>
    <dbReference type="NCBI Taxonomy" id="220873"/>
    <lineage>
        <taxon>Eukaryota</taxon>
        <taxon>Metazoa</taxon>
        <taxon>Spiralia</taxon>
        <taxon>Lophotrochozoa</taxon>
        <taxon>Mollusca</taxon>
        <taxon>Bivalvia</taxon>
        <taxon>Autobranchia</taxon>
        <taxon>Pteriomorphia</taxon>
        <taxon>Arcoida</taxon>
        <taxon>Arcoidea</taxon>
        <taxon>Arcidae</taxon>
        <taxon>Tegillarca</taxon>
    </lineage>
</organism>
<dbReference type="SUPFAM" id="SSF52540">
    <property type="entry name" value="P-loop containing nucleoside triphosphate hydrolases"/>
    <property type="match status" value="1"/>
</dbReference>
<dbReference type="InterPro" id="IPR009022">
    <property type="entry name" value="EFG_III"/>
</dbReference>
<dbReference type="InterPro" id="IPR031157">
    <property type="entry name" value="G_TR_CS"/>
</dbReference>
<dbReference type="InterPro" id="IPR020568">
    <property type="entry name" value="Ribosomal_Su5_D2-typ_SF"/>
</dbReference>
<dbReference type="NCBIfam" id="TIGR00231">
    <property type="entry name" value="small_GTP"/>
    <property type="match status" value="1"/>
</dbReference>
<keyword evidence="2" id="KW-0648">Protein biosynthesis</keyword>
<dbReference type="SMART" id="SM00889">
    <property type="entry name" value="EFG_IV"/>
    <property type="match status" value="1"/>
</dbReference>
<dbReference type="InterPro" id="IPR035649">
    <property type="entry name" value="EFG_V"/>
</dbReference>
<dbReference type="PROSITE" id="PS00301">
    <property type="entry name" value="G_TR_1"/>
    <property type="match status" value="1"/>
</dbReference>
<dbReference type="InterPro" id="IPR014721">
    <property type="entry name" value="Ribsml_uS5_D2-typ_fold_subgr"/>
</dbReference>
<accession>A0ABQ9F008</accession>
<dbReference type="InterPro" id="IPR000795">
    <property type="entry name" value="T_Tr_GTP-bd_dom"/>
</dbReference>
<dbReference type="CDD" id="cd01886">
    <property type="entry name" value="EF-G"/>
    <property type="match status" value="1"/>
</dbReference>
<dbReference type="SUPFAM" id="SSF54980">
    <property type="entry name" value="EF-G C-terminal domain-like"/>
    <property type="match status" value="2"/>
</dbReference>
<feature type="domain" description="Tr-type G" evidence="4">
    <location>
        <begin position="48"/>
        <end position="332"/>
    </location>
</feature>
<dbReference type="SUPFAM" id="SSF54211">
    <property type="entry name" value="Ribosomal protein S5 domain 2-like"/>
    <property type="match status" value="1"/>
</dbReference>
<dbReference type="Pfam" id="PF22042">
    <property type="entry name" value="EF-G_D2"/>
    <property type="match status" value="1"/>
</dbReference>
<dbReference type="Gene3D" id="3.30.230.10">
    <property type="match status" value="1"/>
</dbReference>
<keyword evidence="3" id="KW-0342">GTP-binding</keyword>
<protein>
    <recommendedName>
        <fullName evidence="4">Tr-type G domain-containing protein</fullName>
    </recommendedName>
</protein>
<dbReference type="Gene3D" id="2.40.30.10">
    <property type="entry name" value="Translation factors"/>
    <property type="match status" value="1"/>
</dbReference>
<dbReference type="EMBL" id="JARBDR010000657">
    <property type="protein sequence ID" value="KAJ8309207.1"/>
    <property type="molecule type" value="Genomic_DNA"/>
</dbReference>
<dbReference type="InterPro" id="IPR009000">
    <property type="entry name" value="Transl_B-barrel_sf"/>
</dbReference>
<dbReference type="PROSITE" id="PS51722">
    <property type="entry name" value="G_TR_2"/>
    <property type="match status" value="1"/>
</dbReference>
<dbReference type="Pfam" id="PF00009">
    <property type="entry name" value="GTP_EFTU"/>
    <property type="match status" value="1"/>
</dbReference>
<dbReference type="CDD" id="cd16262">
    <property type="entry name" value="EFG_III"/>
    <property type="match status" value="1"/>
</dbReference>
<evidence type="ECO:0000259" key="4">
    <source>
        <dbReference type="PROSITE" id="PS51722"/>
    </source>
</evidence>
<evidence type="ECO:0000313" key="6">
    <source>
        <dbReference type="Proteomes" id="UP001217089"/>
    </source>
</evidence>
<dbReference type="PRINTS" id="PR00315">
    <property type="entry name" value="ELONGATNFCT"/>
</dbReference>
<dbReference type="InterPro" id="IPR005225">
    <property type="entry name" value="Small_GTP-bd"/>
</dbReference>
<dbReference type="InterPro" id="IPR053905">
    <property type="entry name" value="EF-G-like_DII"/>
</dbReference>
<dbReference type="InterPro" id="IPR041095">
    <property type="entry name" value="EFG_II"/>
</dbReference>
<dbReference type="InterPro" id="IPR000640">
    <property type="entry name" value="EFG_V-like"/>
</dbReference>
<dbReference type="Proteomes" id="UP001217089">
    <property type="component" value="Unassembled WGS sequence"/>
</dbReference>
<evidence type="ECO:0000256" key="3">
    <source>
        <dbReference type="ARBA" id="ARBA00023134"/>
    </source>
</evidence>
<keyword evidence="1" id="KW-0547">Nucleotide-binding</keyword>